<dbReference type="Proteomes" id="UP001162480">
    <property type="component" value="Chromosome 7"/>
</dbReference>
<feature type="region of interest" description="Disordered" evidence="1">
    <location>
        <begin position="48"/>
        <end position="80"/>
    </location>
</feature>
<sequence>MPRRENLSKDQIWKRLLELDEEWEEGSSDSFYCFEDDGENDCVLDRLGSVSSDDEDTQKRLTASPPIMNEPYVPRYRRGV</sequence>
<dbReference type="EMBL" id="OX597820">
    <property type="protein sequence ID" value="CAI9725854.1"/>
    <property type="molecule type" value="Genomic_DNA"/>
</dbReference>
<proteinExistence type="predicted"/>
<accession>A0AA36F672</accession>
<evidence type="ECO:0000313" key="2">
    <source>
        <dbReference type="EMBL" id="CAI9725854.1"/>
    </source>
</evidence>
<name>A0AA36F672_OCTVU</name>
<protein>
    <submittedName>
        <fullName evidence="2">Uncharacterized protein</fullName>
    </submittedName>
</protein>
<evidence type="ECO:0000256" key="1">
    <source>
        <dbReference type="SAM" id="MobiDB-lite"/>
    </source>
</evidence>
<gene>
    <name evidence="2" type="ORF">OCTVUL_1B000663</name>
</gene>
<evidence type="ECO:0000313" key="3">
    <source>
        <dbReference type="Proteomes" id="UP001162480"/>
    </source>
</evidence>
<organism evidence="2 3">
    <name type="scientific">Octopus vulgaris</name>
    <name type="common">Common octopus</name>
    <dbReference type="NCBI Taxonomy" id="6645"/>
    <lineage>
        <taxon>Eukaryota</taxon>
        <taxon>Metazoa</taxon>
        <taxon>Spiralia</taxon>
        <taxon>Lophotrochozoa</taxon>
        <taxon>Mollusca</taxon>
        <taxon>Cephalopoda</taxon>
        <taxon>Coleoidea</taxon>
        <taxon>Octopodiformes</taxon>
        <taxon>Octopoda</taxon>
        <taxon>Incirrata</taxon>
        <taxon>Octopodidae</taxon>
        <taxon>Octopus</taxon>
    </lineage>
</organism>
<dbReference type="AlphaFoldDB" id="A0AA36F672"/>
<keyword evidence="3" id="KW-1185">Reference proteome</keyword>
<reference evidence="2" key="1">
    <citation type="submission" date="2023-08" db="EMBL/GenBank/DDBJ databases">
        <authorList>
            <person name="Alioto T."/>
            <person name="Alioto T."/>
            <person name="Gomez Garrido J."/>
        </authorList>
    </citation>
    <scope>NUCLEOTIDE SEQUENCE</scope>
</reference>